<dbReference type="Proteomes" id="UP000609849">
    <property type="component" value="Unassembled WGS sequence"/>
</dbReference>
<keyword evidence="2" id="KW-1185">Reference proteome</keyword>
<evidence type="ECO:0000313" key="1">
    <source>
        <dbReference type="EMBL" id="MBC5996038.1"/>
    </source>
</evidence>
<protein>
    <submittedName>
        <fullName evidence="1">DUF177 domain-containing protein</fullName>
    </submittedName>
</protein>
<gene>
    <name evidence="1" type="ORF">H8923_04635</name>
</gene>
<organism evidence="1 2">
    <name type="scientific">Romboutsia faecis</name>
    <dbReference type="NCBI Taxonomy" id="2764597"/>
    <lineage>
        <taxon>Bacteria</taxon>
        <taxon>Bacillati</taxon>
        <taxon>Bacillota</taxon>
        <taxon>Clostridia</taxon>
        <taxon>Peptostreptococcales</taxon>
        <taxon>Peptostreptococcaceae</taxon>
        <taxon>Romboutsia</taxon>
    </lineage>
</organism>
<reference evidence="1 2" key="1">
    <citation type="submission" date="2020-08" db="EMBL/GenBank/DDBJ databases">
        <authorList>
            <person name="Liu C."/>
            <person name="Sun Q."/>
        </authorList>
    </citation>
    <scope>NUCLEOTIDE SEQUENCE [LARGE SCALE GENOMIC DNA]</scope>
    <source>
        <strain evidence="1 2">NSJ-18</strain>
    </source>
</reference>
<comment type="caution">
    <text evidence="1">The sequence shown here is derived from an EMBL/GenBank/DDBJ whole genome shotgun (WGS) entry which is preliminary data.</text>
</comment>
<dbReference type="PANTHER" id="PTHR34374:SF1">
    <property type="entry name" value="LARGE RIBOSOMAL RNA SUBUNIT ACCUMULATION PROTEIN YCED HOMOLOG 1, CHLOROPLASTIC"/>
    <property type="match status" value="1"/>
</dbReference>
<proteinExistence type="predicted"/>
<sequence length="175" mass="20060">MIISLDKLNRRETDKIDLNFSQKIDTINYCDSTYKLTSPINVEGKISRNNKGLYLDINVDFTFLDNCSRCLDEVEVPVNYDIQGFLVKEDYDEDSFEDYDAFICNGQEVNLLDVIEQTIDFNLTAQVLCDEDCQGLCQGCGANLNKEECSCDEIANDEEIIDPRFAKLKDLFKND</sequence>
<dbReference type="RefSeq" id="WP_153924086.1">
    <property type="nucleotide sequence ID" value="NZ_JACRWE010000002.1"/>
</dbReference>
<accession>A0ABR7JMT6</accession>
<dbReference type="EMBL" id="JACRWE010000002">
    <property type="protein sequence ID" value="MBC5996038.1"/>
    <property type="molecule type" value="Genomic_DNA"/>
</dbReference>
<dbReference type="PANTHER" id="PTHR34374">
    <property type="entry name" value="LARGE RIBOSOMAL RNA SUBUNIT ACCUMULATION PROTEIN YCED HOMOLOG 1, CHLOROPLASTIC"/>
    <property type="match status" value="1"/>
</dbReference>
<dbReference type="Pfam" id="PF02620">
    <property type="entry name" value="YceD"/>
    <property type="match status" value="1"/>
</dbReference>
<name>A0ABR7JMT6_9FIRM</name>
<dbReference type="InterPro" id="IPR003772">
    <property type="entry name" value="YceD"/>
</dbReference>
<evidence type="ECO:0000313" key="2">
    <source>
        <dbReference type="Proteomes" id="UP000609849"/>
    </source>
</evidence>